<feature type="transmembrane region" description="Helical" evidence="2">
    <location>
        <begin position="197"/>
        <end position="219"/>
    </location>
</feature>
<feature type="domain" description="PGG" evidence="3">
    <location>
        <begin position="191"/>
        <end position="294"/>
    </location>
</feature>
<feature type="transmembrane region" description="Helical" evidence="2">
    <location>
        <begin position="301"/>
        <end position="324"/>
    </location>
</feature>
<feature type="transmembrane region" description="Helical" evidence="2">
    <location>
        <begin position="540"/>
        <end position="556"/>
    </location>
</feature>
<dbReference type="RefSeq" id="XP_014757524.1">
    <property type="nucleotide sequence ID" value="XM_014902038.2"/>
</dbReference>
<reference evidence="4 5" key="1">
    <citation type="journal article" date="2010" name="Nature">
        <title>Genome sequencing and analysis of the model grass Brachypodium distachyon.</title>
        <authorList>
            <consortium name="International Brachypodium Initiative"/>
        </authorList>
    </citation>
    <scope>NUCLEOTIDE SEQUENCE [LARGE SCALE GENOMIC DNA]</scope>
    <source>
        <strain evidence="4 5">Bd21</strain>
    </source>
</reference>
<feature type="transmembrane region" description="Helical" evidence="2">
    <location>
        <begin position="33"/>
        <end position="51"/>
    </location>
</feature>
<dbReference type="OrthoDB" id="681126at2759"/>
<feature type="transmembrane region" description="Helical" evidence="2">
    <location>
        <begin position="145"/>
        <end position="164"/>
    </location>
</feature>
<feature type="region of interest" description="Disordered" evidence="1">
    <location>
        <begin position="354"/>
        <end position="380"/>
    </location>
</feature>
<dbReference type="Proteomes" id="UP000008810">
    <property type="component" value="Chromosome 1"/>
</dbReference>
<dbReference type="GeneID" id="100824248"/>
<dbReference type="PANTHER" id="PTHR24177">
    <property type="entry name" value="CASKIN"/>
    <property type="match status" value="1"/>
</dbReference>
<feature type="transmembrane region" description="Helical" evidence="2">
    <location>
        <begin position="274"/>
        <end position="295"/>
    </location>
</feature>
<feature type="transmembrane region" description="Helical" evidence="2">
    <location>
        <begin position="113"/>
        <end position="133"/>
    </location>
</feature>
<dbReference type="Gramene" id="PNT76043">
    <property type="protein sequence ID" value="PNT76043"/>
    <property type="gene ID" value="BRADI_1g43300v3"/>
</dbReference>
<dbReference type="EMBL" id="CM000880">
    <property type="protein sequence ID" value="PNT76044.1"/>
    <property type="molecule type" value="Genomic_DNA"/>
</dbReference>
<feature type="transmembrane region" description="Helical" evidence="2">
    <location>
        <begin position="621"/>
        <end position="638"/>
    </location>
</feature>
<feature type="domain" description="PGG" evidence="3">
    <location>
        <begin position="532"/>
        <end position="644"/>
    </location>
</feature>
<dbReference type="Pfam" id="PF13962">
    <property type="entry name" value="PGG"/>
    <property type="match status" value="5"/>
</dbReference>
<feature type="transmembrane region" description="Helical" evidence="2">
    <location>
        <begin position="499"/>
        <end position="520"/>
    </location>
</feature>
<evidence type="ECO:0000256" key="2">
    <source>
        <dbReference type="SAM" id="Phobius"/>
    </source>
</evidence>
<feature type="domain" description="PGG" evidence="3">
    <location>
        <begin position="383"/>
        <end position="492"/>
    </location>
</feature>
<feature type="region of interest" description="Disordered" evidence="1">
    <location>
        <begin position="1"/>
        <end position="23"/>
    </location>
</feature>
<dbReference type="EnsemblPlants" id="PNT76043">
    <property type="protein sequence ID" value="PNT76043"/>
    <property type="gene ID" value="BRADI_1g43300v3"/>
</dbReference>
<evidence type="ECO:0000313" key="5">
    <source>
        <dbReference type="EnsemblPlants" id="PNT76044"/>
    </source>
</evidence>
<dbReference type="FunCoup" id="I1GYY5">
    <property type="interactions" value="6"/>
</dbReference>
<evidence type="ECO:0000259" key="3">
    <source>
        <dbReference type="Pfam" id="PF13962"/>
    </source>
</evidence>
<reference evidence="4" key="2">
    <citation type="submission" date="2017-06" db="EMBL/GenBank/DDBJ databases">
        <title>WGS assembly of Brachypodium distachyon.</title>
        <authorList>
            <consortium name="The International Brachypodium Initiative"/>
            <person name="Lucas S."/>
            <person name="Harmon-Smith M."/>
            <person name="Lail K."/>
            <person name="Tice H."/>
            <person name="Grimwood J."/>
            <person name="Bruce D."/>
            <person name="Barry K."/>
            <person name="Shu S."/>
            <person name="Lindquist E."/>
            <person name="Wang M."/>
            <person name="Pitluck S."/>
            <person name="Vogel J.P."/>
            <person name="Garvin D.F."/>
            <person name="Mockler T.C."/>
            <person name="Schmutz J."/>
            <person name="Rokhsar D."/>
            <person name="Bevan M.W."/>
        </authorList>
    </citation>
    <scope>NUCLEOTIDE SEQUENCE</scope>
    <source>
        <strain evidence="4">Bd21</strain>
    </source>
</reference>
<dbReference type="STRING" id="15368.I1GYY5"/>
<feature type="transmembrane region" description="Helical" evidence="2">
    <location>
        <begin position="589"/>
        <end position="609"/>
    </location>
</feature>
<feature type="transmembrane region" description="Helical" evidence="2">
    <location>
        <begin position="650"/>
        <end position="671"/>
    </location>
</feature>
<dbReference type="ExpressionAtlas" id="I1GYY5">
    <property type="expression patterns" value="baseline"/>
</dbReference>
<keyword evidence="2" id="KW-1133">Transmembrane helix</keyword>
<proteinExistence type="predicted"/>
<feature type="transmembrane region" description="Helical" evidence="2">
    <location>
        <begin position="832"/>
        <end position="853"/>
    </location>
</feature>
<keyword evidence="2" id="KW-0472">Membrane</keyword>
<feature type="transmembrane region" description="Helical" evidence="2">
    <location>
        <begin position="770"/>
        <end position="790"/>
    </location>
</feature>
<feature type="compositionally biased region" description="Polar residues" evidence="1">
    <location>
        <begin position="367"/>
        <end position="380"/>
    </location>
</feature>
<feature type="transmembrane region" description="Helical" evidence="2">
    <location>
        <begin position="721"/>
        <end position="738"/>
    </location>
</feature>
<evidence type="ECO:0000313" key="6">
    <source>
        <dbReference type="Proteomes" id="UP000008810"/>
    </source>
</evidence>
<dbReference type="Gramene" id="PNT76044">
    <property type="protein sequence ID" value="PNT76044"/>
    <property type="gene ID" value="BRADI_1g43300v3"/>
</dbReference>
<feature type="region of interest" description="Disordered" evidence="1">
    <location>
        <begin position="682"/>
        <end position="717"/>
    </location>
</feature>
<feature type="compositionally biased region" description="Low complexity" evidence="1">
    <location>
        <begin position="682"/>
        <end position="713"/>
    </location>
</feature>
<reference evidence="5" key="3">
    <citation type="submission" date="2018-08" db="UniProtKB">
        <authorList>
            <consortium name="EnsemblPlants"/>
        </authorList>
    </citation>
    <scope>IDENTIFICATION</scope>
    <source>
        <strain evidence="5">cv. Bd21</strain>
    </source>
</reference>
<dbReference type="EnsemblPlants" id="PNT76044">
    <property type="protein sequence ID" value="PNT76044"/>
    <property type="gene ID" value="BRADI_1g43300v3"/>
</dbReference>
<dbReference type="PANTHER" id="PTHR24177:SF223">
    <property type="entry name" value="OS06G0293500 PROTEIN"/>
    <property type="match status" value="1"/>
</dbReference>
<feature type="transmembrane region" description="Helical" evidence="2">
    <location>
        <begin position="469"/>
        <end position="487"/>
    </location>
</feature>
<feature type="transmembrane region" description="Helical" evidence="2">
    <location>
        <begin position="239"/>
        <end position="262"/>
    </location>
</feature>
<feature type="transmembrane region" description="Helical" evidence="2">
    <location>
        <begin position="799"/>
        <end position="820"/>
    </location>
</feature>
<feature type="transmembrane region" description="Helical" evidence="2">
    <location>
        <begin position="84"/>
        <end position="106"/>
    </location>
</feature>
<evidence type="ECO:0000256" key="1">
    <source>
        <dbReference type="SAM" id="MobiDB-lite"/>
    </source>
</evidence>
<dbReference type="OMA" id="QARYHAF"/>
<dbReference type="InterPro" id="IPR026961">
    <property type="entry name" value="PGG_dom"/>
</dbReference>
<feature type="domain" description="PGG" evidence="3">
    <location>
        <begin position="26"/>
        <end position="139"/>
    </location>
</feature>
<keyword evidence="2" id="KW-0812">Transmembrane</keyword>
<dbReference type="GO" id="GO:0016020">
    <property type="term" value="C:membrane"/>
    <property type="evidence" value="ECO:0000318"/>
    <property type="project" value="GO_Central"/>
</dbReference>
<protein>
    <recommendedName>
        <fullName evidence="3">PGG domain-containing protein</fullName>
    </recommendedName>
</protein>
<dbReference type="eggNOG" id="ENOG502SDFW">
    <property type="taxonomic scope" value="Eukaryota"/>
</dbReference>
<dbReference type="KEGG" id="bdi:100824248"/>
<feature type="transmembrane region" description="Helical" evidence="2">
    <location>
        <begin position="441"/>
        <end position="460"/>
    </location>
</feature>
<gene>
    <name evidence="5" type="primary">LOC100824248</name>
    <name evidence="4" type="ORF">BRADI_1g43300v3</name>
</gene>
<accession>I1GYY5</accession>
<feature type="domain" description="PGG" evidence="3">
    <location>
        <begin position="714"/>
        <end position="825"/>
    </location>
</feature>
<dbReference type="EMBL" id="CM000880">
    <property type="protein sequence ID" value="PNT76043.1"/>
    <property type="molecule type" value="Genomic_DNA"/>
</dbReference>
<dbReference type="HOGENOM" id="CLU_007110_1_0_1"/>
<name>I1GYY5_BRADI</name>
<sequence>MAAANIENMESSSRETAAPPQNEPSWEYHLRKYLMLLATLVATATYAAGLSPPGGIWEENKTVTGEKPQDAGVPILYHSARYLAFFYFNATAFMASLVVNLLLLVLSKKRKTVWLAVLRFVMVLDLLGLIGAYATGSCRDLPTTVYASTLVVALAAYVGIHILLARYAPLEQKSEQSSQVDQESPDEALKRKEQRKVLLLLATFATGISYAAGLSPPGGFRDDDVAGDPTLQAQQSPRLLAFFYCNTTAFVASLLVIVLLLGRRLQRCCAQVQLYGFILVALLGLLGAYAAGSSWEPDTMAYIVALVAAVPTYIFLVMVIMVLVSNPLKNSTSWSRLQSMSARASHWLQERGCHQNQTDGEGDCSPSPGSHTNEVDTSSNRNEGIEKAKSLILLLATLAATITYQAGMDPPGGVWQANDQDRRYKAGDPILLWKHAARYKVFFYCNSTAFVASLVVILMVQNRSLVRGHALEVAMILDLFGLIGAYAAGSCRELSTSIYVMALAGAVLVYVVIHVVFFTLHTEELNDEEKRKIDKRRKRLLLLAILVATITYQAGLTPPGGFWTKSAHGEPGSPILEDQGGEYQRRYKAFFYCNSTSFMASMALIIMLVNPNLYRPGIQCYALYVCMVVALFGLMGAYAAGSARELRTSIYVFVLVGAVVAFIVIQLIVFFKFCANHNPNGDNGSSSGSSAGGSSKAKDSSSSSKPMPSSSTEESSRRRKYLMLLAILAASVTYQAGLKPPGSTWEESLPGVYVEGDPVMHHTNQARYHAFFYCNSTSFVASVVVIVLLLQESLQNHKWLLRAMNTAIVLDLLGLLGAYAAGSTREWDTSGYVITLVAAVVAYVGIHLVLWFLSGWRGQGRVNSS</sequence>
<organism evidence="5">
    <name type="scientific">Brachypodium distachyon</name>
    <name type="common">Purple false brome</name>
    <name type="synonym">Trachynia distachya</name>
    <dbReference type="NCBI Taxonomy" id="15368"/>
    <lineage>
        <taxon>Eukaryota</taxon>
        <taxon>Viridiplantae</taxon>
        <taxon>Streptophyta</taxon>
        <taxon>Embryophyta</taxon>
        <taxon>Tracheophyta</taxon>
        <taxon>Spermatophyta</taxon>
        <taxon>Magnoliopsida</taxon>
        <taxon>Liliopsida</taxon>
        <taxon>Poales</taxon>
        <taxon>Poaceae</taxon>
        <taxon>BOP clade</taxon>
        <taxon>Pooideae</taxon>
        <taxon>Stipodae</taxon>
        <taxon>Brachypodieae</taxon>
        <taxon>Brachypodium</taxon>
    </lineage>
</organism>
<feature type="transmembrane region" description="Helical" evidence="2">
    <location>
        <begin position="390"/>
        <end position="407"/>
    </location>
</feature>
<evidence type="ECO:0000313" key="4">
    <source>
        <dbReference type="EMBL" id="PNT76043.1"/>
    </source>
</evidence>
<dbReference type="AlphaFoldDB" id="I1GYY5"/>
<keyword evidence="6" id="KW-1185">Reference proteome</keyword>